<keyword evidence="3" id="KW-1185">Reference proteome</keyword>
<protein>
    <submittedName>
        <fullName evidence="2">DUF3575 domain-containing protein</fullName>
    </submittedName>
</protein>
<dbReference type="InterPro" id="IPR021958">
    <property type="entry name" value="DUF3575"/>
</dbReference>
<evidence type="ECO:0000313" key="3">
    <source>
        <dbReference type="Proteomes" id="UP000602759"/>
    </source>
</evidence>
<keyword evidence="1" id="KW-0732">Signal</keyword>
<evidence type="ECO:0000313" key="2">
    <source>
        <dbReference type="EMBL" id="MBD1433893.1"/>
    </source>
</evidence>
<gene>
    <name evidence="2" type="ORF">H8B06_13730</name>
</gene>
<accession>A0ABR7YRC2</accession>
<proteinExistence type="predicted"/>
<feature type="signal peptide" evidence="1">
    <location>
        <begin position="1"/>
        <end position="22"/>
    </location>
</feature>
<organism evidence="2 3">
    <name type="scientific">Sphingobacterium micropteri</name>
    <dbReference type="NCBI Taxonomy" id="2763501"/>
    <lineage>
        <taxon>Bacteria</taxon>
        <taxon>Pseudomonadati</taxon>
        <taxon>Bacteroidota</taxon>
        <taxon>Sphingobacteriia</taxon>
        <taxon>Sphingobacteriales</taxon>
        <taxon>Sphingobacteriaceae</taxon>
        <taxon>Sphingobacterium</taxon>
    </lineage>
</organism>
<dbReference type="Pfam" id="PF12099">
    <property type="entry name" value="DUF3575"/>
    <property type="match status" value="1"/>
</dbReference>
<reference evidence="2 3" key="1">
    <citation type="submission" date="2020-08" db="EMBL/GenBank/DDBJ databases">
        <title>Sphingobacterium sp. DN00404 isolated from aquaculture water.</title>
        <authorList>
            <person name="Zhang M."/>
        </authorList>
    </citation>
    <scope>NUCLEOTIDE SEQUENCE [LARGE SCALE GENOMIC DNA]</scope>
    <source>
        <strain evidence="2 3">DN00404</strain>
    </source>
</reference>
<dbReference type="EMBL" id="JACOIK010000009">
    <property type="protein sequence ID" value="MBD1433893.1"/>
    <property type="molecule type" value="Genomic_DNA"/>
</dbReference>
<name>A0ABR7YRC2_9SPHI</name>
<evidence type="ECO:0000256" key="1">
    <source>
        <dbReference type="SAM" id="SignalP"/>
    </source>
</evidence>
<feature type="chain" id="PRO_5045675584" evidence="1">
    <location>
        <begin position="23"/>
        <end position="265"/>
    </location>
</feature>
<dbReference type="RefSeq" id="WP_190994836.1">
    <property type="nucleotide sequence ID" value="NZ_JACOIK010000009.1"/>
</dbReference>
<sequence>MKSNLLTVILLAFSITPFVANAQMASSLKKEGQNMVKFNILPLLGGKFAFEYERLLTDRISVGAAISLRPKKGIPFGSTVKDIVDDEELNDLIDNFKSSNFSITPEARFYVSKRGTFRGFYIAPYLKYASYSATLPFDFDVDIDDANTDIYSRTETIPLNGSIQSFTAGLSLGTHFKLSKNIYLDWRIIGPGYGSAKGNVTGKMELDSEEQASLRESLDELKVDLEDLPVGIKIESEVRADGADINILRSPWAGIRTGLSIGYRF</sequence>
<dbReference type="Proteomes" id="UP000602759">
    <property type="component" value="Unassembled WGS sequence"/>
</dbReference>
<comment type="caution">
    <text evidence="2">The sequence shown here is derived from an EMBL/GenBank/DDBJ whole genome shotgun (WGS) entry which is preliminary data.</text>
</comment>